<sequence>MAGKMIREVRPLTAAEQRMVEENLGLVSGFIKRYFPKGERDFDGYKQELMIGLMIAAQTYDPAKGAAFSTHASWRFMHQRSEWLRKKRNITTFTDLQTEKKYAENSDDGIESIMIAPPNSNSVVEDFWNFAHENLTTAELDDFLEFRNNERYNKRTSHGRSVGYSRRMVSIERIRNEFAME</sequence>
<dbReference type="EMBL" id="LR798309">
    <property type="protein sequence ID" value="CAB5222690.1"/>
    <property type="molecule type" value="Genomic_DNA"/>
</dbReference>
<dbReference type="Pfam" id="PF04542">
    <property type="entry name" value="Sigma70_r2"/>
    <property type="match status" value="1"/>
</dbReference>
<name>A0A6J7WY56_9CAUD</name>
<dbReference type="SUPFAM" id="SSF88946">
    <property type="entry name" value="Sigma2 domain of RNA polymerase sigma factors"/>
    <property type="match status" value="1"/>
</dbReference>
<evidence type="ECO:0000259" key="1">
    <source>
        <dbReference type="Pfam" id="PF04542"/>
    </source>
</evidence>
<dbReference type="InterPro" id="IPR007627">
    <property type="entry name" value="RNA_pol_sigma70_r2"/>
</dbReference>
<evidence type="ECO:0000313" key="2">
    <source>
        <dbReference type="EMBL" id="CAB5222690.1"/>
    </source>
</evidence>
<dbReference type="Gene3D" id="1.20.120.1810">
    <property type="match status" value="1"/>
</dbReference>
<protein>
    <submittedName>
        <fullName evidence="2">Sigma70-ECF, RNA polymerase sigma factor, sigma-70 family</fullName>
    </submittedName>
</protein>
<reference evidence="2" key="1">
    <citation type="submission" date="2020-05" db="EMBL/GenBank/DDBJ databases">
        <authorList>
            <person name="Chiriac C."/>
            <person name="Salcher M."/>
            <person name="Ghai R."/>
            <person name="Kavagutti S V."/>
        </authorList>
    </citation>
    <scope>NUCLEOTIDE SEQUENCE</scope>
</reference>
<gene>
    <name evidence="2" type="ORF">UFOVP365_21</name>
</gene>
<feature type="domain" description="RNA polymerase sigma-70 region 2" evidence="1">
    <location>
        <begin position="19"/>
        <end position="88"/>
    </location>
</feature>
<dbReference type="GO" id="GO:0006352">
    <property type="term" value="P:DNA-templated transcription initiation"/>
    <property type="evidence" value="ECO:0007669"/>
    <property type="project" value="InterPro"/>
</dbReference>
<dbReference type="InterPro" id="IPR013325">
    <property type="entry name" value="RNA_pol_sigma_r2"/>
</dbReference>
<proteinExistence type="predicted"/>
<accession>A0A6J7WY56</accession>
<dbReference type="GO" id="GO:0003700">
    <property type="term" value="F:DNA-binding transcription factor activity"/>
    <property type="evidence" value="ECO:0007669"/>
    <property type="project" value="InterPro"/>
</dbReference>
<organism evidence="2">
    <name type="scientific">uncultured Caudovirales phage</name>
    <dbReference type="NCBI Taxonomy" id="2100421"/>
    <lineage>
        <taxon>Viruses</taxon>
        <taxon>Duplodnaviria</taxon>
        <taxon>Heunggongvirae</taxon>
        <taxon>Uroviricota</taxon>
        <taxon>Caudoviricetes</taxon>
        <taxon>Peduoviridae</taxon>
        <taxon>Maltschvirus</taxon>
        <taxon>Maltschvirus maltsch</taxon>
    </lineage>
</organism>